<name>A0A1I7VNZ8_LOALO</name>
<dbReference type="Proteomes" id="UP000095285">
    <property type="component" value="Unassembled WGS sequence"/>
</dbReference>
<proteinExistence type="predicted"/>
<keyword evidence="1" id="KW-1185">Reference proteome</keyword>
<reference evidence="2" key="2">
    <citation type="submission" date="2016-11" db="UniProtKB">
        <authorList>
            <consortium name="WormBaseParasite"/>
        </authorList>
    </citation>
    <scope>IDENTIFICATION</scope>
</reference>
<sequence>MLSSICFERYKKDLEFGQKKQSYVCKESLIEIVQEHIVIESYGIQSYGSYGIQIRPVIRLEVFWMQQIGTSMQNYTCHCTGLV</sequence>
<dbReference type="WBParaSite" id="EN70_4663">
    <property type="protein sequence ID" value="EN70_4663"/>
    <property type="gene ID" value="EN70_4663"/>
</dbReference>
<reference evidence="1" key="1">
    <citation type="submission" date="2012-04" db="EMBL/GenBank/DDBJ databases">
        <title>The Genome Sequence of Loa loa.</title>
        <authorList>
            <consortium name="The Broad Institute Genome Sequencing Platform"/>
            <consortium name="Broad Institute Genome Sequencing Center for Infectious Disease"/>
            <person name="Nutman T.B."/>
            <person name="Fink D.L."/>
            <person name="Russ C."/>
            <person name="Young S."/>
            <person name="Zeng Q."/>
            <person name="Gargeya S."/>
            <person name="Alvarado L."/>
            <person name="Berlin A."/>
            <person name="Chapman S.B."/>
            <person name="Chen Z."/>
            <person name="Freedman E."/>
            <person name="Gellesch M."/>
            <person name="Goldberg J."/>
            <person name="Griggs A."/>
            <person name="Gujja S."/>
            <person name="Heilman E.R."/>
            <person name="Heiman D."/>
            <person name="Howarth C."/>
            <person name="Mehta T."/>
            <person name="Neiman D."/>
            <person name="Pearson M."/>
            <person name="Roberts A."/>
            <person name="Saif S."/>
            <person name="Shea T."/>
            <person name="Shenoy N."/>
            <person name="Sisk P."/>
            <person name="Stolte C."/>
            <person name="Sykes S."/>
            <person name="White J."/>
            <person name="Yandava C."/>
            <person name="Haas B."/>
            <person name="Henn M.R."/>
            <person name="Nusbaum C."/>
            <person name="Birren B."/>
        </authorList>
    </citation>
    <scope>NUCLEOTIDE SEQUENCE [LARGE SCALE GENOMIC DNA]</scope>
</reference>
<evidence type="ECO:0000313" key="2">
    <source>
        <dbReference type="WBParaSite" id="EN70_4663"/>
    </source>
</evidence>
<protein>
    <submittedName>
        <fullName evidence="2">Ovule protein</fullName>
    </submittedName>
</protein>
<evidence type="ECO:0000313" key="1">
    <source>
        <dbReference type="Proteomes" id="UP000095285"/>
    </source>
</evidence>
<organism evidence="1 2">
    <name type="scientific">Loa loa</name>
    <name type="common">Eye worm</name>
    <name type="synonym">Filaria loa</name>
    <dbReference type="NCBI Taxonomy" id="7209"/>
    <lineage>
        <taxon>Eukaryota</taxon>
        <taxon>Metazoa</taxon>
        <taxon>Ecdysozoa</taxon>
        <taxon>Nematoda</taxon>
        <taxon>Chromadorea</taxon>
        <taxon>Rhabditida</taxon>
        <taxon>Spirurina</taxon>
        <taxon>Spiruromorpha</taxon>
        <taxon>Filarioidea</taxon>
        <taxon>Onchocercidae</taxon>
        <taxon>Loa</taxon>
    </lineage>
</organism>
<dbReference type="AlphaFoldDB" id="A0A1I7VNZ8"/>
<accession>A0A1I7VNZ8</accession>